<evidence type="ECO:0000256" key="2">
    <source>
        <dbReference type="SAM" id="MobiDB-lite"/>
    </source>
</evidence>
<keyword evidence="4" id="KW-1185">Reference proteome</keyword>
<dbReference type="AlphaFoldDB" id="A0AAV9VFK1"/>
<evidence type="ECO:0000256" key="1">
    <source>
        <dbReference type="SAM" id="Coils"/>
    </source>
</evidence>
<name>A0AAV9VFK1_9PEZI</name>
<evidence type="ECO:0000313" key="3">
    <source>
        <dbReference type="EMBL" id="KAK6359944.1"/>
    </source>
</evidence>
<accession>A0AAV9VFK1</accession>
<feature type="region of interest" description="Disordered" evidence="2">
    <location>
        <begin position="1"/>
        <end position="37"/>
    </location>
</feature>
<keyword evidence="1" id="KW-0175">Coiled coil</keyword>
<proteinExistence type="predicted"/>
<reference evidence="3 4" key="1">
    <citation type="submission" date="2019-10" db="EMBL/GenBank/DDBJ databases">
        <authorList>
            <person name="Palmer J.M."/>
        </authorList>
    </citation>
    <scope>NUCLEOTIDE SEQUENCE [LARGE SCALE GENOMIC DNA]</scope>
    <source>
        <strain evidence="3 4">TWF696</strain>
    </source>
</reference>
<evidence type="ECO:0000313" key="4">
    <source>
        <dbReference type="Proteomes" id="UP001375240"/>
    </source>
</evidence>
<comment type="caution">
    <text evidence="3">The sequence shown here is derived from an EMBL/GenBank/DDBJ whole genome shotgun (WGS) entry which is preliminary data.</text>
</comment>
<dbReference type="Proteomes" id="UP001375240">
    <property type="component" value="Unassembled WGS sequence"/>
</dbReference>
<feature type="coiled-coil region" evidence="1">
    <location>
        <begin position="85"/>
        <end position="126"/>
    </location>
</feature>
<protein>
    <submittedName>
        <fullName evidence="3">Uncharacterized protein</fullName>
    </submittedName>
</protein>
<gene>
    <name evidence="3" type="ORF">TWF696_001068</name>
</gene>
<sequence>MSEELQKLADSVGTPKRHMSSCPLSSTSRREDPDEPFDDIQTALDDFEAFSCKLSEKDRLDADILIFAVCVRKLGTNIKITFGQLQQMQQRFQAEREVLLALERDIKKLGRRLEKSKRTAESHAEDVQEVIYRYEDVIDAAEGKMVKRKKRASSLVLDV</sequence>
<organism evidence="3 4">
    <name type="scientific">Orbilia brochopaga</name>
    <dbReference type="NCBI Taxonomy" id="3140254"/>
    <lineage>
        <taxon>Eukaryota</taxon>
        <taxon>Fungi</taxon>
        <taxon>Dikarya</taxon>
        <taxon>Ascomycota</taxon>
        <taxon>Pezizomycotina</taxon>
        <taxon>Orbiliomycetes</taxon>
        <taxon>Orbiliales</taxon>
        <taxon>Orbiliaceae</taxon>
        <taxon>Orbilia</taxon>
    </lineage>
</organism>
<dbReference type="EMBL" id="JAVHNQ010000001">
    <property type="protein sequence ID" value="KAK6359944.1"/>
    <property type="molecule type" value="Genomic_DNA"/>
</dbReference>